<dbReference type="CDD" id="cd00073">
    <property type="entry name" value="H15"/>
    <property type="match status" value="1"/>
</dbReference>
<feature type="domain" description="H15" evidence="3">
    <location>
        <begin position="1"/>
        <end position="69"/>
    </location>
</feature>
<dbReference type="Proteomes" id="UP000095038">
    <property type="component" value="Unassembled WGS sequence"/>
</dbReference>
<reference evidence="5" key="1">
    <citation type="submission" date="2016-05" db="EMBL/GenBank/DDBJ databases">
        <title>Comparative genomics of biotechnologically important yeasts.</title>
        <authorList>
            <consortium name="DOE Joint Genome Institute"/>
            <person name="Riley R."/>
            <person name="Haridas S."/>
            <person name="Wolfe K.H."/>
            <person name="Lopes M.R."/>
            <person name="Hittinger C.T."/>
            <person name="Goker M."/>
            <person name="Salamov A."/>
            <person name="Wisecaver J."/>
            <person name="Long T.M."/>
            <person name="Aerts A.L."/>
            <person name="Barry K."/>
            <person name="Choi C."/>
            <person name="Clum A."/>
            <person name="Coughlan A.Y."/>
            <person name="Deshpande S."/>
            <person name="Douglass A.P."/>
            <person name="Hanson S.J."/>
            <person name="Klenk H.-P."/>
            <person name="Labutti K."/>
            <person name="Lapidus A."/>
            <person name="Lindquist E."/>
            <person name="Lipzen A."/>
            <person name="Meier-Kolthoff J.P."/>
            <person name="Ohm R.A."/>
            <person name="Otillar R.P."/>
            <person name="Pangilinan J."/>
            <person name="Peng Y."/>
            <person name="Rokas A."/>
            <person name="Rosa C.A."/>
            <person name="Scheuner C."/>
            <person name="Sibirny A.A."/>
            <person name="Slot J.C."/>
            <person name="Stielow J.B."/>
            <person name="Sun H."/>
            <person name="Kurtzman C.P."/>
            <person name="Blackwell M."/>
            <person name="Grigoriev I.V."/>
            <person name="Jeffries T.W."/>
        </authorList>
    </citation>
    <scope>NUCLEOTIDE SEQUENCE [LARGE SCALE GENOMIC DNA]</scope>
    <source>
        <strain evidence="5">DSM 1968</strain>
    </source>
</reference>
<dbReference type="EMBL" id="KV454483">
    <property type="protein sequence ID" value="ODV60125.1"/>
    <property type="molecule type" value="Genomic_DNA"/>
</dbReference>
<dbReference type="GeneID" id="30963476"/>
<dbReference type="Pfam" id="PF00538">
    <property type="entry name" value="Linker_histone"/>
    <property type="match status" value="1"/>
</dbReference>
<dbReference type="InterPro" id="IPR005818">
    <property type="entry name" value="Histone_H1/H5_H15"/>
</dbReference>
<organism evidence="4 5">
    <name type="scientific">Ascoidea rubescens DSM 1968</name>
    <dbReference type="NCBI Taxonomy" id="1344418"/>
    <lineage>
        <taxon>Eukaryota</taxon>
        <taxon>Fungi</taxon>
        <taxon>Dikarya</taxon>
        <taxon>Ascomycota</taxon>
        <taxon>Saccharomycotina</taxon>
        <taxon>Saccharomycetes</taxon>
        <taxon>Ascoideaceae</taxon>
        <taxon>Ascoidea</taxon>
    </lineage>
</organism>
<sequence>YKEMIIAAILALKDRKGSSRQALKKYVTLNYKINSSNFDTQFNLALRKGVDNKVFQQPKGPSGPVKLVKKEPTKSTKEK</sequence>
<name>A0A1D2VES9_9ASCO</name>
<dbReference type="SUPFAM" id="SSF46785">
    <property type="entry name" value="Winged helix' DNA-binding domain"/>
    <property type="match status" value="1"/>
</dbReference>
<feature type="region of interest" description="Disordered" evidence="2">
    <location>
        <begin position="55"/>
        <end position="79"/>
    </location>
</feature>
<dbReference type="InterPro" id="IPR036390">
    <property type="entry name" value="WH_DNA-bd_sf"/>
</dbReference>
<dbReference type="SMR" id="A0A1D2VES9"/>
<feature type="compositionally biased region" description="Basic and acidic residues" evidence="2">
    <location>
        <begin position="68"/>
        <end position="79"/>
    </location>
</feature>
<dbReference type="GO" id="GO:0006334">
    <property type="term" value="P:nucleosome assembly"/>
    <property type="evidence" value="ECO:0007669"/>
    <property type="project" value="InterPro"/>
</dbReference>
<dbReference type="STRING" id="1344418.A0A1D2VES9"/>
<proteinExistence type="predicted"/>
<dbReference type="PROSITE" id="PS51504">
    <property type="entry name" value="H15"/>
    <property type="match status" value="1"/>
</dbReference>
<evidence type="ECO:0000313" key="4">
    <source>
        <dbReference type="EMBL" id="ODV60125.1"/>
    </source>
</evidence>
<accession>A0A1D2VES9</accession>
<dbReference type="OrthoDB" id="1110759at2759"/>
<feature type="non-terminal residue" evidence="4">
    <location>
        <position position="1"/>
    </location>
</feature>
<dbReference type="InParanoid" id="A0A1D2VES9"/>
<dbReference type="GO" id="GO:0003677">
    <property type="term" value="F:DNA binding"/>
    <property type="evidence" value="ECO:0007669"/>
    <property type="project" value="InterPro"/>
</dbReference>
<dbReference type="Gene3D" id="1.10.10.10">
    <property type="entry name" value="Winged helix-like DNA-binding domain superfamily/Winged helix DNA-binding domain"/>
    <property type="match status" value="1"/>
</dbReference>
<dbReference type="RefSeq" id="XP_020046432.1">
    <property type="nucleotide sequence ID" value="XM_020189840.1"/>
</dbReference>
<dbReference type="GO" id="GO:0000786">
    <property type="term" value="C:nucleosome"/>
    <property type="evidence" value="ECO:0007669"/>
    <property type="project" value="InterPro"/>
</dbReference>
<dbReference type="SMART" id="SM00526">
    <property type="entry name" value="H15"/>
    <property type="match status" value="1"/>
</dbReference>
<dbReference type="InterPro" id="IPR036388">
    <property type="entry name" value="WH-like_DNA-bd_sf"/>
</dbReference>
<evidence type="ECO:0000256" key="2">
    <source>
        <dbReference type="SAM" id="MobiDB-lite"/>
    </source>
</evidence>
<evidence type="ECO:0000313" key="5">
    <source>
        <dbReference type="Proteomes" id="UP000095038"/>
    </source>
</evidence>
<dbReference type="AlphaFoldDB" id="A0A1D2VES9"/>
<protein>
    <recommendedName>
        <fullName evidence="1">Histone H1</fullName>
    </recommendedName>
</protein>
<feature type="non-terminal residue" evidence="4">
    <location>
        <position position="79"/>
    </location>
</feature>
<gene>
    <name evidence="4" type="ORF">ASCRUDRAFT_24240</name>
</gene>
<evidence type="ECO:0000256" key="1">
    <source>
        <dbReference type="ARBA" id="ARBA00020833"/>
    </source>
</evidence>
<keyword evidence="5" id="KW-1185">Reference proteome</keyword>
<evidence type="ECO:0000259" key="3">
    <source>
        <dbReference type="PROSITE" id="PS51504"/>
    </source>
</evidence>